<evidence type="ECO:0000256" key="2">
    <source>
        <dbReference type="SAM" id="MobiDB-lite"/>
    </source>
</evidence>
<dbReference type="Proteomes" id="UP000199413">
    <property type="component" value="Unassembled WGS sequence"/>
</dbReference>
<keyword evidence="6" id="KW-1185">Reference proteome</keyword>
<evidence type="ECO:0000256" key="3">
    <source>
        <dbReference type="SAM" id="SignalP"/>
    </source>
</evidence>
<keyword evidence="3" id="KW-0732">Signal</keyword>
<feature type="signal peptide" evidence="3">
    <location>
        <begin position="1"/>
        <end position="33"/>
    </location>
</feature>
<feature type="chain" id="PRO_5039448621" description="ARB-07466-like C-terminal domain-containing protein" evidence="3">
    <location>
        <begin position="34"/>
        <end position="345"/>
    </location>
</feature>
<dbReference type="Pfam" id="PF26571">
    <property type="entry name" value="VldE"/>
    <property type="match status" value="1"/>
</dbReference>
<dbReference type="STRING" id="568872.GA0070624_0229"/>
<evidence type="ECO:0000313" key="6">
    <source>
        <dbReference type="Proteomes" id="UP000199413"/>
    </source>
</evidence>
<dbReference type="Gene3D" id="6.10.250.3150">
    <property type="match status" value="1"/>
</dbReference>
<dbReference type="AlphaFoldDB" id="A0A1C6R9W6"/>
<evidence type="ECO:0000313" key="5">
    <source>
        <dbReference type="EMBL" id="SCL13777.1"/>
    </source>
</evidence>
<feature type="domain" description="ARB-07466-like C-terminal" evidence="4">
    <location>
        <begin position="229"/>
        <end position="337"/>
    </location>
</feature>
<dbReference type="OrthoDB" id="2989771at2"/>
<evidence type="ECO:0000256" key="1">
    <source>
        <dbReference type="SAM" id="Coils"/>
    </source>
</evidence>
<proteinExistence type="predicted"/>
<name>A0A1C6R9W6_9ACTN</name>
<dbReference type="InterPro" id="IPR058593">
    <property type="entry name" value="ARB_07466-like_C"/>
</dbReference>
<organism evidence="5 6">
    <name type="scientific">Micromonospora rhizosphaerae</name>
    <dbReference type="NCBI Taxonomy" id="568872"/>
    <lineage>
        <taxon>Bacteria</taxon>
        <taxon>Bacillati</taxon>
        <taxon>Actinomycetota</taxon>
        <taxon>Actinomycetes</taxon>
        <taxon>Micromonosporales</taxon>
        <taxon>Micromonosporaceae</taxon>
        <taxon>Micromonospora</taxon>
    </lineage>
</organism>
<gene>
    <name evidence="5" type="ORF">GA0070624_0229</name>
</gene>
<dbReference type="InterPro" id="IPR006311">
    <property type="entry name" value="TAT_signal"/>
</dbReference>
<dbReference type="EMBL" id="FMHV01000002">
    <property type="protein sequence ID" value="SCL13777.1"/>
    <property type="molecule type" value="Genomic_DNA"/>
</dbReference>
<evidence type="ECO:0000259" key="4">
    <source>
        <dbReference type="Pfam" id="PF26571"/>
    </source>
</evidence>
<accession>A0A1C6R9W6</accession>
<sequence>MPRTRLIRRPARRSLLALLAAAALLLGAGLAPASVAAAAPNPSAPNEGGTKQLRQALAAAAKGHIEAKARLDNSKRRQVALNGQLKQIELRLVGLNSQVGEVAAQSYRMGRLTPVSMLLKSADPGSFLQRAAELDLMAQRDGKRLRELADAKAEAARAKAAIDGEVREQQKQLAVLAKKKRDAERALAAVSSGSGSGFGGLSATAKPAPRNPDGSWPSESCSVNDPTTSGCITPRTLHMLEQAKAAGYKRYVSCYRSGGDGEHPKGRACDFSAASGGFENVSATGGDKAYGDSLANWAKNNASRLGIMYVIWYRQIWMPNTGWRSYSGGGSPAADHTNHVHISMY</sequence>
<dbReference type="PROSITE" id="PS51318">
    <property type="entry name" value="TAT"/>
    <property type="match status" value="1"/>
</dbReference>
<feature type="coiled-coil region" evidence="1">
    <location>
        <begin position="148"/>
        <end position="186"/>
    </location>
</feature>
<protein>
    <recommendedName>
        <fullName evidence="4">ARB-07466-like C-terminal domain-containing protein</fullName>
    </recommendedName>
</protein>
<feature type="region of interest" description="Disordered" evidence="2">
    <location>
        <begin position="193"/>
        <end position="225"/>
    </location>
</feature>
<keyword evidence="1" id="KW-0175">Coiled coil</keyword>
<reference evidence="6" key="1">
    <citation type="submission" date="2016-06" db="EMBL/GenBank/DDBJ databases">
        <authorList>
            <person name="Varghese N."/>
            <person name="Submissions Spin"/>
        </authorList>
    </citation>
    <scope>NUCLEOTIDE SEQUENCE [LARGE SCALE GENOMIC DNA]</scope>
    <source>
        <strain evidence="6">DSM 45431</strain>
    </source>
</reference>